<dbReference type="Proteomes" id="UP001610818">
    <property type="component" value="Unassembled WGS sequence"/>
</dbReference>
<protein>
    <submittedName>
        <fullName evidence="2">Uncharacterized protein</fullName>
    </submittedName>
</protein>
<dbReference type="EMBL" id="JBIRGQ010000003">
    <property type="protein sequence ID" value="MFH8546157.1"/>
    <property type="molecule type" value="Genomic_DNA"/>
</dbReference>
<keyword evidence="3" id="KW-1185">Reference proteome</keyword>
<proteinExistence type="predicted"/>
<name>A0ABW7QMH3_9ACTN</name>
<evidence type="ECO:0000313" key="3">
    <source>
        <dbReference type="Proteomes" id="UP001610818"/>
    </source>
</evidence>
<evidence type="ECO:0000256" key="1">
    <source>
        <dbReference type="SAM" id="MobiDB-lite"/>
    </source>
</evidence>
<organism evidence="2 3">
    <name type="scientific">Streptomyces longisporoflavus</name>
    <dbReference type="NCBI Taxonomy" id="28044"/>
    <lineage>
        <taxon>Bacteria</taxon>
        <taxon>Bacillati</taxon>
        <taxon>Actinomycetota</taxon>
        <taxon>Actinomycetes</taxon>
        <taxon>Kitasatosporales</taxon>
        <taxon>Streptomycetaceae</taxon>
        <taxon>Streptomyces</taxon>
    </lineage>
</organism>
<dbReference type="RefSeq" id="WP_397711607.1">
    <property type="nucleotide sequence ID" value="NZ_JBIRGN010000003.1"/>
</dbReference>
<comment type="caution">
    <text evidence="2">The sequence shown here is derived from an EMBL/GenBank/DDBJ whole genome shotgun (WGS) entry which is preliminary data.</text>
</comment>
<evidence type="ECO:0000313" key="2">
    <source>
        <dbReference type="EMBL" id="MFH8546157.1"/>
    </source>
</evidence>
<feature type="region of interest" description="Disordered" evidence="1">
    <location>
        <begin position="1"/>
        <end position="55"/>
    </location>
</feature>
<gene>
    <name evidence="2" type="ORF">ACH4F9_14250</name>
</gene>
<sequence length="55" mass="5843">MARSPLDVNGGGDKEDDAKPGPARSSASERSATCVHGQYSRPDRKNIKTSAVQSR</sequence>
<reference evidence="2 3" key="1">
    <citation type="submission" date="2024-10" db="EMBL/GenBank/DDBJ databases">
        <title>The Natural Products Discovery Center: Release of the First 8490 Sequenced Strains for Exploring Actinobacteria Biosynthetic Diversity.</title>
        <authorList>
            <person name="Kalkreuter E."/>
            <person name="Kautsar S.A."/>
            <person name="Yang D."/>
            <person name="Bader C.D."/>
            <person name="Teijaro C.N."/>
            <person name="Fluegel L."/>
            <person name="Davis C.M."/>
            <person name="Simpson J.R."/>
            <person name="Lauterbach L."/>
            <person name="Steele A.D."/>
            <person name="Gui C."/>
            <person name="Meng S."/>
            <person name="Li G."/>
            <person name="Viehrig K."/>
            <person name="Ye F."/>
            <person name="Su P."/>
            <person name="Kiefer A.F."/>
            <person name="Nichols A."/>
            <person name="Cepeda A.J."/>
            <person name="Yan W."/>
            <person name="Fan B."/>
            <person name="Jiang Y."/>
            <person name="Adhikari A."/>
            <person name="Zheng C.-J."/>
            <person name="Schuster L."/>
            <person name="Cowan T.M."/>
            <person name="Smanski M.J."/>
            <person name="Chevrette M.G."/>
            <person name="De Carvalho L.P.S."/>
            <person name="Shen B."/>
        </authorList>
    </citation>
    <scope>NUCLEOTIDE SEQUENCE [LARGE SCALE GENOMIC DNA]</scope>
    <source>
        <strain evidence="2 3">NPDC017990</strain>
    </source>
</reference>
<accession>A0ABW7QMH3</accession>